<reference evidence="2" key="1">
    <citation type="submission" date="2016-12" db="EMBL/GenBank/DDBJ databases">
        <authorList>
            <person name="Rodrigo-Torres L."/>
            <person name="Arahal R.D."/>
            <person name="Lucena T."/>
        </authorList>
    </citation>
    <scope>NUCLEOTIDE SEQUENCE [LARGE SCALE GENOMIC DNA]</scope>
</reference>
<evidence type="ECO:0000313" key="1">
    <source>
        <dbReference type="EMBL" id="SHO56991.1"/>
    </source>
</evidence>
<sequence>MVINMKIKIVLTVLLMLFTNSIYASILDELQQVKNQPCHSKSDNERVHLFECEKEKVTNLKHLLNKIENQFREQIGKSKENISGKKEKMKLSFEKSVKLWDEYFKAQDQFASDFLWAGTPDDNLYAAYGARKKVIENRILTLQDVYENYFVFDDEE</sequence>
<evidence type="ECO:0000313" key="2">
    <source>
        <dbReference type="Proteomes" id="UP000184600"/>
    </source>
</evidence>
<organism evidence="1 2">
    <name type="scientific">Vibrio quintilis</name>
    <dbReference type="NCBI Taxonomy" id="1117707"/>
    <lineage>
        <taxon>Bacteria</taxon>
        <taxon>Pseudomonadati</taxon>
        <taxon>Pseudomonadota</taxon>
        <taxon>Gammaproteobacteria</taxon>
        <taxon>Vibrionales</taxon>
        <taxon>Vibrionaceae</taxon>
        <taxon>Vibrio</taxon>
    </lineage>
</organism>
<dbReference type="Proteomes" id="UP000184600">
    <property type="component" value="Unassembled WGS sequence"/>
</dbReference>
<protein>
    <recommendedName>
        <fullName evidence="3">Lysozyme inhibitor LprI N-terminal domain-containing protein</fullName>
    </recommendedName>
</protein>
<dbReference type="AlphaFoldDB" id="A0A1M7YWJ8"/>
<proteinExistence type="predicted"/>
<evidence type="ECO:0008006" key="3">
    <source>
        <dbReference type="Google" id="ProtNLM"/>
    </source>
</evidence>
<keyword evidence="2" id="KW-1185">Reference proteome</keyword>
<dbReference type="EMBL" id="FRFG01000031">
    <property type="protein sequence ID" value="SHO56991.1"/>
    <property type="molecule type" value="Genomic_DNA"/>
</dbReference>
<gene>
    <name evidence="1" type="ORF">VQ7734_02760</name>
</gene>
<accession>A0A1M7YWJ8</accession>
<name>A0A1M7YWJ8_9VIBR</name>